<name>A0A7S2ZX02_9RHOD</name>
<feature type="compositionally biased region" description="Pro residues" evidence="1">
    <location>
        <begin position="104"/>
        <end position="121"/>
    </location>
</feature>
<proteinExistence type="predicted"/>
<gene>
    <name evidence="2" type="ORF">RMAR00112_LOCUS20405</name>
</gene>
<protein>
    <submittedName>
        <fullName evidence="2">Uncharacterized protein</fullName>
    </submittedName>
</protein>
<dbReference type="EMBL" id="HBHW01026202">
    <property type="protein sequence ID" value="CAE0052379.1"/>
    <property type="molecule type" value="Transcribed_RNA"/>
</dbReference>
<organism evidence="2">
    <name type="scientific">Rhodosorus marinus</name>
    <dbReference type="NCBI Taxonomy" id="101924"/>
    <lineage>
        <taxon>Eukaryota</taxon>
        <taxon>Rhodophyta</taxon>
        <taxon>Stylonematophyceae</taxon>
        <taxon>Stylonematales</taxon>
        <taxon>Stylonemataceae</taxon>
        <taxon>Rhodosorus</taxon>
    </lineage>
</organism>
<reference evidence="2" key="1">
    <citation type="submission" date="2021-01" db="EMBL/GenBank/DDBJ databases">
        <authorList>
            <person name="Corre E."/>
            <person name="Pelletier E."/>
            <person name="Niang G."/>
            <person name="Scheremetjew M."/>
            <person name="Finn R."/>
            <person name="Kale V."/>
            <person name="Holt S."/>
            <person name="Cochrane G."/>
            <person name="Meng A."/>
            <person name="Brown T."/>
            <person name="Cohen L."/>
        </authorList>
    </citation>
    <scope>NUCLEOTIDE SEQUENCE</scope>
    <source>
        <strain evidence="2">CCMP 769</strain>
    </source>
</reference>
<accession>A0A7S2ZX02</accession>
<feature type="region of interest" description="Disordered" evidence="1">
    <location>
        <begin position="88"/>
        <end position="131"/>
    </location>
</feature>
<feature type="compositionally biased region" description="Acidic residues" evidence="1">
    <location>
        <begin position="90"/>
        <end position="99"/>
    </location>
</feature>
<sequence length="131" mass="13844">MRSKRGRGSGIVACVDCCGASAWGDWTRLGFCGVGGSLPPLYRPAERYTAPIRFGGGGVLDSFGDQRARVPGADDGLRNTVQVAYASPVDVEDDAELDDVVVPSRPPQEPASQQGPPPPLNQPLLKPEHAF</sequence>
<evidence type="ECO:0000256" key="1">
    <source>
        <dbReference type="SAM" id="MobiDB-lite"/>
    </source>
</evidence>
<dbReference type="AlphaFoldDB" id="A0A7S2ZX02"/>
<evidence type="ECO:0000313" key="2">
    <source>
        <dbReference type="EMBL" id="CAE0052379.1"/>
    </source>
</evidence>